<dbReference type="RefSeq" id="WP_189848286.1">
    <property type="nucleotide sequence ID" value="NZ_BMVV01000004.1"/>
</dbReference>
<sequence>MAQIHRTTMRPTKLELLADWLPTRAWYAAGPGAPRPVRAGGFRLDDPAGEVGIEFMAVTDGEGPDAVAYLVPMTYRGEPLEGADEALIGTSEHGVLGTRWIYDGTHDPVLTRQSYALLAGRAVAQHQSVSDAVDPAVTASLDAAATAGDAEPAGAADGPGGTDVRLLLPGDAGPLLLRFRRVLRPDTAEDRHEADVLGRVTAEWTPAGTGGVPARGTCVTVHRA</sequence>
<dbReference type="Pfam" id="PF18085">
    <property type="entry name" value="Mak_N_cap"/>
    <property type="match status" value="1"/>
</dbReference>
<evidence type="ECO:0000259" key="5">
    <source>
        <dbReference type="Pfam" id="PF18085"/>
    </source>
</evidence>
<accession>A0ABW7BQU1</accession>
<keyword evidence="4" id="KW-0067">ATP-binding</keyword>
<keyword evidence="1" id="KW-0808">Transferase</keyword>
<dbReference type="Proteomes" id="UP001604282">
    <property type="component" value="Unassembled WGS sequence"/>
</dbReference>
<reference evidence="6 7" key="1">
    <citation type="submission" date="2024-10" db="EMBL/GenBank/DDBJ databases">
        <title>The Natural Products Discovery Center: Release of the First 8490 Sequenced Strains for Exploring Actinobacteria Biosynthetic Diversity.</title>
        <authorList>
            <person name="Kalkreuter E."/>
            <person name="Kautsar S.A."/>
            <person name="Yang D."/>
            <person name="Bader C.D."/>
            <person name="Teijaro C.N."/>
            <person name="Fluegel L."/>
            <person name="Davis C.M."/>
            <person name="Simpson J.R."/>
            <person name="Lauterbach L."/>
            <person name="Steele A.D."/>
            <person name="Gui C."/>
            <person name="Meng S."/>
            <person name="Li G."/>
            <person name="Viehrig K."/>
            <person name="Ye F."/>
            <person name="Su P."/>
            <person name="Kiefer A.F."/>
            <person name="Nichols A."/>
            <person name="Cepeda A.J."/>
            <person name="Yan W."/>
            <person name="Fan B."/>
            <person name="Jiang Y."/>
            <person name="Adhikari A."/>
            <person name="Zheng C.-J."/>
            <person name="Schuster L."/>
            <person name="Cowan T.M."/>
            <person name="Smanski M.J."/>
            <person name="Chevrette M.G."/>
            <person name="De Carvalho L.P.S."/>
            <person name="Shen B."/>
        </authorList>
    </citation>
    <scope>NUCLEOTIDE SEQUENCE [LARGE SCALE GENOMIC DNA]</scope>
    <source>
        <strain evidence="6 7">NPDC048229</strain>
    </source>
</reference>
<protein>
    <submittedName>
        <fullName evidence="6">1,4-alpha-glucan branching protein</fullName>
    </submittedName>
</protein>
<feature type="domain" description="Maltokinase N-terminal cap" evidence="5">
    <location>
        <begin position="20"/>
        <end position="107"/>
    </location>
</feature>
<evidence type="ECO:0000313" key="6">
    <source>
        <dbReference type="EMBL" id="MFG3189880.1"/>
    </source>
</evidence>
<organism evidence="6 7">
    <name type="scientific">Streptomyces omiyaensis</name>
    <dbReference type="NCBI Taxonomy" id="68247"/>
    <lineage>
        <taxon>Bacteria</taxon>
        <taxon>Bacillati</taxon>
        <taxon>Actinomycetota</taxon>
        <taxon>Actinomycetes</taxon>
        <taxon>Kitasatosporales</taxon>
        <taxon>Streptomycetaceae</taxon>
        <taxon>Streptomyces</taxon>
    </lineage>
</organism>
<dbReference type="InterPro" id="IPR040999">
    <property type="entry name" value="Mak_N_cap"/>
</dbReference>
<evidence type="ECO:0000313" key="7">
    <source>
        <dbReference type="Proteomes" id="UP001604282"/>
    </source>
</evidence>
<evidence type="ECO:0000256" key="4">
    <source>
        <dbReference type="ARBA" id="ARBA00022840"/>
    </source>
</evidence>
<keyword evidence="2" id="KW-0547">Nucleotide-binding</keyword>
<name>A0ABW7BQU1_9ACTN</name>
<dbReference type="EMBL" id="JBICZW010000007">
    <property type="protein sequence ID" value="MFG3189880.1"/>
    <property type="molecule type" value="Genomic_DNA"/>
</dbReference>
<gene>
    <name evidence="6" type="ORF">ACGFYS_13145</name>
</gene>
<evidence type="ECO:0000256" key="3">
    <source>
        <dbReference type="ARBA" id="ARBA00022777"/>
    </source>
</evidence>
<proteinExistence type="predicted"/>
<keyword evidence="7" id="KW-1185">Reference proteome</keyword>
<evidence type="ECO:0000256" key="1">
    <source>
        <dbReference type="ARBA" id="ARBA00022679"/>
    </source>
</evidence>
<comment type="caution">
    <text evidence="6">The sequence shown here is derived from an EMBL/GenBank/DDBJ whole genome shotgun (WGS) entry which is preliminary data.</text>
</comment>
<evidence type="ECO:0000256" key="2">
    <source>
        <dbReference type="ARBA" id="ARBA00022741"/>
    </source>
</evidence>
<keyword evidence="3" id="KW-0418">Kinase</keyword>